<dbReference type="Gene3D" id="2.60.120.200">
    <property type="match status" value="2"/>
</dbReference>
<evidence type="ECO:0000313" key="5">
    <source>
        <dbReference type="Proteomes" id="UP000683360"/>
    </source>
</evidence>
<dbReference type="OrthoDB" id="10310913at2759"/>
<keyword evidence="1 2" id="KW-1015">Disulfide bond</keyword>
<keyword evidence="5" id="KW-1185">Reference proteome</keyword>
<comment type="caution">
    <text evidence="2">Lacks conserved residue(s) required for the propagation of feature annotation.</text>
</comment>
<dbReference type="Pfam" id="PF00629">
    <property type="entry name" value="MAM"/>
    <property type="match status" value="2"/>
</dbReference>
<dbReference type="InterPro" id="IPR036055">
    <property type="entry name" value="LDL_receptor-like_sf"/>
</dbReference>
<protein>
    <recommendedName>
        <fullName evidence="3">MAM domain-containing protein</fullName>
    </recommendedName>
</protein>
<dbReference type="InterPro" id="IPR000998">
    <property type="entry name" value="MAM_dom"/>
</dbReference>
<reference evidence="4" key="1">
    <citation type="submission" date="2021-03" db="EMBL/GenBank/DDBJ databases">
        <authorList>
            <person name="Bekaert M."/>
        </authorList>
    </citation>
    <scope>NUCLEOTIDE SEQUENCE</scope>
</reference>
<dbReference type="SUPFAM" id="SSF49899">
    <property type="entry name" value="Concanavalin A-like lectins/glucanases"/>
    <property type="match status" value="2"/>
</dbReference>
<dbReference type="InterPro" id="IPR002172">
    <property type="entry name" value="LDrepeatLR_classA_rpt"/>
</dbReference>
<dbReference type="PROSITE" id="PS50060">
    <property type="entry name" value="MAM_2"/>
    <property type="match status" value="2"/>
</dbReference>
<feature type="domain" description="MAM" evidence="3">
    <location>
        <begin position="1"/>
        <end position="113"/>
    </location>
</feature>
<sequence length="380" mass="43266">MFADSFNGKPGDAALLSFEEFNIRKSSSLRFAYMIFGDGTTLNILTQTSNNISLNLWTKTGHQNYYWMKDCVHLPSYTNQNIIFVANNNVTDSGIYGYIALDNVYLEGSDCPDIDVQCDFEKEDFLCGYLNFTQWSIGNEWMVVSYNSKIDTATLNVDAGKFLWSISDRNLTYLISPELEVNAPSCVTFQYYANTTNRHTFALGIQFILESIDGSFTLPIAWVTVSVTDDKWELGQFDINENHAACQGQLKCGNYCIDPSKVCDCVFDCPDRSDEALCYKGQSFLARFQDSALLVVELGHNCSNFTTDLNKIVGDVYFQASQLKEELEYCADVTFRKLFCDSFVIYNITYADDLEIPYFKGLDIFFTVEIEQCTMKFQNF</sequence>
<proteinExistence type="predicted"/>
<evidence type="ECO:0000313" key="4">
    <source>
        <dbReference type="EMBL" id="CAG2218758.1"/>
    </source>
</evidence>
<dbReference type="PANTHER" id="PTHR23282">
    <property type="entry name" value="APICAL ENDOSOMAL GLYCOPROTEIN PRECURSOR"/>
    <property type="match status" value="1"/>
</dbReference>
<feature type="disulfide bond" evidence="2">
    <location>
        <begin position="263"/>
        <end position="278"/>
    </location>
</feature>
<dbReference type="SUPFAM" id="SSF57424">
    <property type="entry name" value="LDL receptor-like module"/>
    <property type="match status" value="1"/>
</dbReference>
<gene>
    <name evidence="4" type="ORF">MEDL_32354</name>
</gene>
<dbReference type="PROSITE" id="PS50068">
    <property type="entry name" value="LDLRA_2"/>
    <property type="match status" value="1"/>
</dbReference>
<dbReference type="PANTHER" id="PTHR23282:SF101">
    <property type="entry name" value="MAM DOMAIN-CONTAINING PROTEIN"/>
    <property type="match status" value="1"/>
</dbReference>
<feature type="domain" description="MAM" evidence="3">
    <location>
        <begin position="116"/>
        <end position="240"/>
    </location>
</feature>
<organism evidence="4 5">
    <name type="scientific">Mytilus edulis</name>
    <name type="common">Blue mussel</name>
    <dbReference type="NCBI Taxonomy" id="6550"/>
    <lineage>
        <taxon>Eukaryota</taxon>
        <taxon>Metazoa</taxon>
        <taxon>Spiralia</taxon>
        <taxon>Lophotrochozoa</taxon>
        <taxon>Mollusca</taxon>
        <taxon>Bivalvia</taxon>
        <taxon>Autobranchia</taxon>
        <taxon>Pteriomorphia</taxon>
        <taxon>Mytilida</taxon>
        <taxon>Mytiloidea</taxon>
        <taxon>Mytilidae</taxon>
        <taxon>Mytilinae</taxon>
        <taxon>Mytilus</taxon>
    </lineage>
</organism>
<dbReference type="AlphaFoldDB" id="A0A8S3SCQ3"/>
<evidence type="ECO:0000259" key="3">
    <source>
        <dbReference type="PROSITE" id="PS50060"/>
    </source>
</evidence>
<evidence type="ECO:0000256" key="2">
    <source>
        <dbReference type="PROSITE-ProRule" id="PRU00124"/>
    </source>
</evidence>
<dbReference type="InterPro" id="IPR051560">
    <property type="entry name" value="MAM_domain-containing"/>
</dbReference>
<dbReference type="Gene3D" id="4.10.400.10">
    <property type="entry name" value="Low-density Lipoprotein Receptor"/>
    <property type="match status" value="1"/>
</dbReference>
<name>A0A8S3SCQ3_MYTED</name>
<dbReference type="EMBL" id="CAJPWZ010001607">
    <property type="protein sequence ID" value="CAG2218758.1"/>
    <property type="molecule type" value="Genomic_DNA"/>
</dbReference>
<dbReference type="InterPro" id="IPR013320">
    <property type="entry name" value="ConA-like_dom_sf"/>
</dbReference>
<dbReference type="GO" id="GO:0016020">
    <property type="term" value="C:membrane"/>
    <property type="evidence" value="ECO:0007669"/>
    <property type="project" value="InterPro"/>
</dbReference>
<comment type="caution">
    <text evidence="4">The sequence shown here is derived from an EMBL/GenBank/DDBJ whole genome shotgun (WGS) entry which is preliminary data.</text>
</comment>
<accession>A0A8S3SCQ3</accession>
<dbReference type="SMART" id="SM00192">
    <property type="entry name" value="LDLa"/>
    <property type="match status" value="1"/>
</dbReference>
<dbReference type="CDD" id="cd00112">
    <property type="entry name" value="LDLa"/>
    <property type="match status" value="1"/>
</dbReference>
<evidence type="ECO:0000256" key="1">
    <source>
        <dbReference type="ARBA" id="ARBA00023157"/>
    </source>
</evidence>
<dbReference type="Proteomes" id="UP000683360">
    <property type="component" value="Unassembled WGS sequence"/>
</dbReference>